<name>A0A3S5ACQ1_9PLAT</name>
<comment type="caution">
    <text evidence="1">The sequence shown here is derived from an EMBL/GenBank/DDBJ whole genome shotgun (WGS) entry which is preliminary data.</text>
</comment>
<evidence type="ECO:0000313" key="2">
    <source>
        <dbReference type="Proteomes" id="UP000784294"/>
    </source>
</evidence>
<dbReference type="Proteomes" id="UP000784294">
    <property type="component" value="Unassembled WGS sequence"/>
</dbReference>
<sequence>MTLDNGTIHTTVCAYPLDSSALSLHSRQPGLFSLWSHTRPHGQLRSCLQLVPGGHLGLDTVEHGFQATQTPDRHEPSRLGTGFSRGWMLFRLSQVGTLPIRLACPTMALPRAFVRVGIKSVRQKVGSYYVRLLHQ</sequence>
<proteinExistence type="predicted"/>
<protein>
    <submittedName>
        <fullName evidence="1">Uncharacterized protein</fullName>
    </submittedName>
</protein>
<accession>A0A3S5ACQ1</accession>
<dbReference type="AlphaFoldDB" id="A0A3S5ACQ1"/>
<evidence type="ECO:0000313" key="1">
    <source>
        <dbReference type="EMBL" id="VEL20554.1"/>
    </source>
</evidence>
<reference evidence="1" key="1">
    <citation type="submission" date="2018-11" db="EMBL/GenBank/DDBJ databases">
        <authorList>
            <consortium name="Pathogen Informatics"/>
        </authorList>
    </citation>
    <scope>NUCLEOTIDE SEQUENCE</scope>
</reference>
<dbReference type="EMBL" id="CAAALY010047005">
    <property type="protein sequence ID" value="VEL20554.1"/>
    <property type="molecule type" value="Genomic_DNA"/>
</dbReference>
<gene>
    <name evidence="1" type="ORF">PXEA_LOCUS13994</name>
</gene>
<organism evidence="1 2">
    <name type="scientific">Protopolystoma xenopodis</name>
    <dbReference type="NCBI Taxonomy" id="117903"/>
    <lineage>
        <taxon>Eukaryota</taxon>
        <taxon>Metazoa</taxon>
        <taxon>Spiralia</taxon>
        <taxon>Lophotrochozoa</taxon>
        <taxon>Platyhelminthes</taxon>
        <taxon>Monogenea</taxon>
        <taxon>Polyopisthocotylea</taxon>
        <taxon>Polystomatidea</taxon>
        <taxon>Polystomatidae</taxon>
        <taxon>Protopolystoma</taxon>
    </lineage>
</organism>
<keyword evidence="2" id="KW-1185">Reference proteome</keyword>